<dbReference type="WBParaSite" id="PS1159_v2.g10862.t1">
    <property type="protein sequence ID" value="PS1159_v2.g10862.t1"/>
    <property type="gene ID" value="PS1159_v2.g10862"/>
</dbReference>
<organism evidence="1 2">
    <name type="scientific">Panagrolaimus sp. PS1159</name>
    <dbReference type="NCBI Taxonomy" id="55785"/>
    <lineage>
        <taxon>Eukaryota</taxon>
        <taxon>Metazoa</taxon>
        <taxon>Ecdysozoa</taxon>
        <taxon>Nematoda</taxon>
        <taxon>Chromadorea</taxon>
        <taxon>Rhabditida</taxon>
        <taxon>Tylenchina</taxon>
        <taxon>Panagrolaimomorpha</taxon>
        <taxon>Panagrolaimoidea</taxon>
        <taxon>Panagrolaimidae</taxon>
        <taxon>Panagrolaimus</taxon>
    </lineage>
</organism>
<evidence type="ECO:0000313" key="1">
    <source>
        <dbReference type="Proteomes" id="UP000887580"/>
    </source>
</evidence>
<protein>
    <submittedName>
        <fullName evidence="2">Uncharacterized protein</fullName>
    </submittedName>
</protein>
<evidence type="ECO:0000313" key="2">
    <source>
        <dbReference type="WBParaSite" id="PS1159_v2.g10862.t1"/>
    </source>
</evidence>
<sequence>PLIMGSGASTTTTKVERIRIDSNGDIWKKKKNGTEKLCRPTSGIRPISRIQRRIQNRSNSIHSNKGKDMNGSNEKLNSNIQNLKFLQNELEEEVERLKHEIQRLEWEKAELINDIAFQKNEMQHSSNDVNGFFKGQTINEEENAISAQSKMDQKLHENLIQKLQNQLKEEQE</sequence>
<dbReference type="Proteomes" id="UP000887580">
    <property type="component" value="Unplaced"/>
</dbReference>
<name>A0AC35EUG6_9BILA</name>
<proteinExistence type="predicted"/>
<reference evidence="2" key="1">
    <citation type="submission" date="2022-11" db="UniProtKB">
        <authorList>
            <consortium name="WormBaseParasite"/>
        </authorList>
    </citation>
    <scope>IDENTIFICATION</scope>
</reference>
<accession>A0AC35EUG6</accession>